<evidence type="ECO:0000256" key="5">
    <source>
        <dbReference type="ARBA" id="ARBA00023136"/>
    </source>
</evidence>
<reference evidence="8 9" key="1">
    <citation type="submission" date="2017-12" db="EMBL/GenBank/DDBJ databases">
        <title>Sequencing the genomes of 1000 Actinobacteria strains.</title>
        <authorList>
            <person name="Klenk H.-P."/>
        </authorList>
    </citation>
    <scope>NUCLEOTIDE SEQUENCE [LARGE SCALE GENOMIC DNA]</scope>
    <source>
        <strain evidence="8 9">DSM 12806</strain>
    </source>
</reference>
<evidence type="ECO:0000313" key="9">
    <source>
        <dbReference type="Proteomes" id="UP000233781"/>
    </source>
</evidence>
<feature type="transmembrane region" description="Helical" evidence="7">
    <location>
        <begin position="96"/>
        <end position="120"/>
    </location>
</feature>
<feature type="transmembrane region" description="Helical" evidence="7">
    <location>
        <begin position="170"/>
        <end position="191"/>
    </location>
</feature>
<feature type="transmembrane region" description="Helical" evidence="7">
    <location>
        <begin position="436"/>
        <end position="458"/>
    </location>
</feature>
<evidence type="ECO:0000256" key="7">
    <source>
        <dbReference type="SAM" id="Phobius"/>
    </source>
</evidence>
<dbReference type="PIRSF" id="PIRSF006060">
    <property type="entry name" value="AA_transporter"/>
    <property type="match status" value="1"/>
</dbReference>
<protein>
    <submittedName>
        <fullName evidence="8">Amino acid/polyamine/organocation transporter (APC superfamily)</fullName>
    </submittedName>
</protein>
<evidence type="ECO:0000256" key="6">
    <source>
        <dbReference type="SAM" id="MobiDB-lite"/>
    </source>
</evidence>
<feature type="transmembrane region" description="Helical" evidence="7">
    <location>
        <begin position="303"/>
        <end position="325"/>
    </location>
</feature>
<sequence>MGTTAGQGEVPVAGEVPTDLKRVMGPRLLLLFIVGDILGTGVYALTGEVAAQVGGAAWVPFLVAFVIATITAFSYLELVTKYPEAAGAALYAHKAFGLHFVTFIVAFTVMCSGITSASTASRAFASNVATGFGLDSTDPTLGLCIALGFMALVAVVNIRGVGESVKANIVLTGVELSGLLLVILVGFYALFAGRTDFSRTIVFDSPGDKNAFLAVTAATSLAFFAMIGFEDSVNMAEETKDPVRIFPTMMLSGLAITGGIYVLVALFAVAIVPVGELARGDTPLVTVVETAAPGVPISTLLPFISMFAVANSALINMLMASRLLYGMARQGVLPSFLGTVHRGRRTPWAAILFTTALAAGLIVVVSENAGGEVISALGGTTALLLLGVFTLVNVCVLVLRRDRIDRDHFTSPGVLPAVGALLCAFFVGPWTGRDGIQYRIAGWLLVVGVALWALTWLVDRAVHGTGTSRRTPDERDEPPGLGGGAAG</sequence>
<name>A0A2N3YFC6_9MICO</name>
<accession>A0A2N3YFC6</accession>
<dbReference type="PANTHER" id="PTHR42770:SF11">
    <property type="entry name" value="INNER MEMBRANE TRANSPORT PROTEIN YBAT"/>
    <property type="match status" value="1"/>
</dbReference>
<evidence type="ECO:0000313" key="8">
    <source>
        <dbReference type="EMBL" id="PKW25567.1"/>
    </source>
</evidence>
<feature type="transmembrane region" description="Helical" evidence="7">
    <location>
        <begin position="57"/>
        <end position="76"/>
    </location>
</feature>
<dbReference type="EMBL" id="PJNE01000001">
    <property type="protein sequence ID" value="PKW25567.1"/>
    <property type="molecule type" value="Genomic_DNA"/>
</dbReference>
<keyword evidence="5 7" id="KW-0472">Membrane</keyword>
<feature type="transmembrane region" description="Helical" evidence="7">
    <location>
        <begin position="28"/>
        <end position="45"/>
    </location>
</feature>
<feature type="transmembrane region" description="Helical" evidence="7">
    <location>
        <begin position="346"/>
        <end position="365"/>
    </location>
</feature>
<comment type="subcellular location">
    <subcellularLocation>
        <location evidence="1">Cell membrane</location>
        <topology evidence="1">Multi-pass membrane protein</topology>
    </subcellularLocation>
</comment>
<keyword evidence="3 7" id="KW-0812">Transmembrane</keyword>
<feature type="transmembrane region" description="Helical" evidence="7">
    <location>
        <begin position="211"/>
        <end position="229"/>
    </location>
</feature>
<dbReference type="GO" id="GO:0022857">
    <property type="term" value="F:transmembrane transporter activity"/>
    <property type="evidence" value="ECO:0007669"/>
    <property type="project" value="InterPro"/>
</dbReference>
<dbReference type="Gene3D" id="1.20.1740.10">
    <property type="entry name" value="Amino acid/polyamine transporter I"/>
    <property type="match status" value="1"/>
</dbReference>
<feature type="transmembrane region" description="Helical" evidence="7">
    <location>
        <begin position="140"/>
        <end position="158"/>
    </location>
</feature>
<feature type="transmembrane region" description="Helical" evidence="7">
    <location>
        <begin position="250"/>
        <end position="274"/>
    </location>
</feature>
<comment type="caution">
    <text evidence="8">The sequence shown here is derived from an EMBL/GenBank/DDBJ whole genome shotgun (WGS) entry which is preliminary data.</text>
</comment>
<dbReference type="Pfam" id="PF13520">
    <property type="entry name" value="AA_permease_2"/>
    <property type="match status" value="1"/>
</dbReference>
<keyword evidence="4 7" id="KW-1133">Transmembrane helix</keyword>
<feature type="region of interest" description="Disordered" evidence="6">
    <location>
        <begin position="466"/>
        <end position="487"/>
    </location>
</feature>
<dbReference type="InterPro" id="IPR002293">
    <property type="entry name" value="AA/rel_permease1"/>
</dbReference>
<feature type="transmembrane region" description="Helical" evidence="7">
    <location>
        <begin position="377"/>
        <end position="399"/>
    </location>
</feature>
<evidence type="ECO:0000256" key="4">
    <source>
        <dbReference type="ARBA" id="ARBA00022989"/>
    </source>
</evidence>
<dbReference type="Proteomes" id="UP000233781">
    <property type="component" value="Unassembled WGS sequence"/>
</dbReference>
<proteinExistence type="predicted"/>
<organism evidence="8 9">
    <name type="scientific">Phycicoccus duodecadis</name>
    <dbReference type="NCBI Taxonomy" id="173053"/>
    <lineage>
        <taxon>Bacteria</taxon>
        <taxon>Bacillati</taxon>
        <taxon>Actinomycetota</taxon>
        <taxon>Actinomycetes</taxon>
        <taxon>Micrococcales</taxon>
        <taxon>Intrasporangiaceae</taxon>
        <taxon>Phycicoccus</taxon>
    </lineage>
</organism>
<dbReference type="AlphaFoldDB" id="A0A2N3YFC6"/>
<dbReference type="RefSeq" id="WP_245861830.1">
    <property type="nucleotide sequence ID" value="NZ_PJNE01000001.1"/>
</dbReference>
<keyword evidence="2" id="KW-1003">Cell membrane</keyword>
<dbReference type="InterPro" id="IPR050367">
    <property type="entry name" value="APC_superfamily"/>
</dbReference>
<dbReference type="GO" id="GO:0005886">
    <property type="term" value="C:plasma membrane"/>
    <property type="evidence" value="ECO:0007669"/>
    <property type="project" value="UniProtKB-SubCell"/>
</dbReference>
<evidence type="ECO:0000256" key="1">
    <source>
        <dbReference type="ARBA" id="ARBA00004651"/>
    </source>
</evidence>
<gene>
    <name evidence="8" type="ORF">ATL31_0364</name>
</gene>
<feature type="transmembrane region" description="Helical" evidence="7">
    <location>
        <begin position="411"/>
        <end position="430"/>
    </location>
</feature>
<dbReference type="PANTHER" id="PTHR42770">
    <property type="entry name" value="AMINO ACID TRANSPORTER-RELATED"/>
    <property type="match status" value="1"/>
</dbReference>
<evidence type="ECO:0000256" key="3">
    <source>
        <dbReference type="ARBA" id="ARBA00022692"/>
    </source>
</evidence>
<evidence type="ECO:0000256" key="2">
    <source>
        <dbReference type="ARBA" id="ARBA00022475"/>
    </source>
</evidence>
<keyword evidence="9" id="KW-1185">Reference proteome</keyword>